<name>A0AAD9ZSY6_9ROSI</name>
<sequence length="186" mass="19741">MDGVERKILVQTQRKVSTLDIVLRVLALILTLAAAIVLGMDKQTKIVPIKLIVTLPPVNVPVSARWHYLSAFTYHVVTNAIACAYAAISLLLVLANKGGKCRGGLVMVIIVLDLTMVALLSSGIGAAGSVGIIGYQGNSHVQWKKVCGVFGKFCDLVAVSLLLSLLGSLAFFLLVAFGALRLKKLS</sequence>
<keyword evidence="4 8" id="KW-1003">Cell membrane</keyword>
<dbReference type="Proteomes" id="UP001281410">
    <property type="component" value="Unassembled WGS sequence"/>
</dbReference>
<evidence type="ECO:0000256" key="6">
    <source>
        <dbReference type="ARBA" id="ARBA00022989"/>
    </source>
</evidence>
<feature type="transmembrane region" description="Helical" evidence="8">
    <location>
        <begin position="21"/>
        <end position="40"/>
    </location>
</feature>
<evidence type="ECO:0000256" key="3">
    <source>
        <dbReference type="ARBA" id="ARBA00011489"/>
    </source>
</evidence>
<gene>
    <name evidence="10" type="ORF">Dsin_029361</name>
</gene>
<evidence type="ECO:0000313" key="11">
    <source>
        <dbReference type="Proteomes" id="UP001281410"/>
    </source>
</evidence>
<keyword evidence="11" id="KW-1185">Reference proteome</keyword>
<reference evidence="10" key="1">
    <citation type="journal article" date="2023" name="Plant J.">
        <title>Genome sequences and population genomics provide insights into the demographic history, inbreeding, and mutation load of two 'living fossil' tree species of Dipteronia.</title>
        <authorList>
            <person name="Feng Y."/>
            <person name="Comes H.P."/>
            <person name="Chen J."/>
            <person name="Zhu S."/>
            <person name="Lu R."/>
            <person name="Zhang X."/>
            <person name="Li P."/>
            <person name="Qiu J."/>
            <person name="Olsen K.M."/>
            <person name="Qiu Y."/>
        </authorList>
    </citation>
    <scope>NUCLEOTIDE SEQUENCE</scope>
    <source>
        <strain evidence="10">NBL</strain>
    </source>
</reference>
<comment type="similarity">
    <text evidence="2 8">Belongs to the Casparian strip membrane proteins (CASP) family.</text>
</comment>
<feature type="transmembrane region" description="Helical" evidence="8">
    <location>
        <begin position="156"/>
        <end position="180"/>
    </location>
</feature>
<dbReference type="Pfam" id="PF04535">
    <property type="entry name" value="CASP_dom"/>
    <property type="match status" value="1"/>
</dbReference>
<evidence type="ECO:0000256" key="4">
    <source>
        <dbReference type="ARBA" id="ARBA00022475"/>
    </source>
</evidence>
<dbReference type="AlphaFoldDB" id="A0AAD9ZSY6"/>
<dbReference type="GO" id="GO:0005886">
    <property type="term" value="C:plasma membrane"/>
    <property type="evidence" value="ECO:0007669"/>
    <property type="project" value="UniProtKB-SubCell"/>
</dbReference>
<comment type="caution">
    <text evidence="10">The sequence shown here is derived from an EMBL/GenBank/DDBJ whole genome shotgun (WGS) entry which is preliminary data.</text>
</comment>
<evidence type="ECO:0000256" key="5">
    <source>
        <dbReference type="ARBA" id="ARBA00022692"/>
    </source>
</evidence>
<comment type="subunit">
    <text evidence="3 8">Homodimer and heterodimers.</text>
</comment>
<dbReference type="EMBL" id="JANJYJ010000009">
    <property type="protein sequence ID" value="KAK3189800.1"/>
    <property type="molecule type" value="Genomic_DNA"/>
</dbReference>
<keyword evidence="6 8" id="KW-1133">Transmembrane helix</keyword>
<dbReference type="InterPro" id="IPR006702">
    <property type="entry name" value="CASP_dom"/>
</dbReference>
<dbReference type="PANTHER" id="PTHR36488:SF8">
    <property type="entry name" value="CASP-LIKE PROTEIN 1U1"/>
    <property type="match status" value="1"/>
</dbReference>
<evidence type="ECO:0000256" key="2">
    <source>
        <dbReference type="ARBA" id="ARBA00007651"/>
    </source>
</evidence>
<feature type="domain" description="Casparian strip membrane protein" evidence="9">
    <location>
        <begin position="14"/>
        <end position="169"/>
    </location>
</feature>
<feature type="transmembrane region" description="Helical" evidence="8">
    <location>
        <begin position="72"/>
        <end position="94"/>
    </location>
</feature>
<feature type="transmembrane region" description="Helical" evidence="8">
    <location>
        <begin position="106"/>
        <end position="136"/>
    </location>
</feature>
<keyword evidence="5 8" id="KW-0812">Transmembrane</keyword>
<accession>A0AAD9ZSY6</accession>
<dbReference type="NCBIfam" id="TIGR01569">
    <property type="entry name" value="A_tha_TIGR01569"/>
    <property type="match status" value="1"/>
</dbReference>
<keyword evidence="7 8" id="KW-0472">Membrane</keyword>
<protein>
    <recommendedName>
        <fullName evidence="8">CASP-like protein</fullName>
    </recommendedName>
</protein>
<evidence type="ECO:0000313" key="10">
    <source>
        <dbReference type="EMBL" id="KAK3189800.1"/>
    </source>
</evidence>
<evidence type="ECO:0000256" key="7">
    <source>
        <dbReference type="ARBA" id="ARBA00023136"/>
    </source>
</evidence>
<evidence type="ECO:0000256" key="8">
    <source>
        <dbReference type="RuleBase" id="RU361233"/>
    </source>
</evidence>
<organism evidence="10 11">
    <name type="scientific">Dipteronia sinensis</name>
    <dbReference type="NCBI Taxonomy" id="43782"/>
    <lineage>
        <taxon>Eukaryota</taxon>
        <taxon>Viridiplantae</taxon>
        <taxon>Streptophyta</taxon>
        <taxon>Embryophyta</taxon>
        <taxon>Tracheophyta</taxon>
        <taxon>Spermatophyta</taxon>
        <taxon>Magnoliopsida</taxon>
        <taxon>eudicotyledons</taxon>
        <taxon>Gunneridae</taxon>
        <taxon>Pentapetalae</taxon>
        <taxon>rosids</taxon>
        <taxon>malvids</taxon>
        <taxon>Sapindales</taxon>
        <taxon>Sapindaceae</taxon>
        <taxon>Hippocastanoideae</taxon>
        <taxon>Acereae</taxon>
        <taxon>Dipteronia</taxon>
    </lineage>
</organism>
<evidence type="ECO:0000256" key="1">
    <source>
        <dbReference type="ARBA" id="ARBA00004651"/>
    </source>
</evidence>
<dbReference type="InterPro" id="IPR044173">
    <property type="entry name" value="CASPL"/>
</dbReference>
<dbReference type="InterPro" id="IPR006459">
    <property type="entry name" value="CASP/CASPL"/>
</dbReference>
<comment type="subcellular location">
    <subcellularLocation>
        <location evidence="1 8">Cell membrane</location>
        <topology evidence="1 8">Multi-pass membrane protein</topology>
    </subcellularLocation>
</comment>
<evidence type="ECO:0000259" key="9">
    <source>
        <dbReference type="Pfam" id="PF04535"/>
    </source>
</evidence>
<proteinExistence type="inferred from homology"/>
<dbReference type="PANTHER" id="PTHR36488">
    <property type="entry name" value="CASP-LIKE PROTEIN 1U1"/>
    <property type="match status" value="1"/>
</dbReference>